<organism evidence="4 5">
    <name type="scientific">Candidatus Giovannonibacteria bacterium RIFCSPHIGHO2_02_43_13</name>
    <dbReference type="NCBI Taxonomy" id="1798330"/>
    <lineage>
        <taxon>Bacteria</taxon>
        <taxon>Candidatus Giovannoniibacteriota</taxon>
    </lineage>
</organism>
<sequence length="546" mass="57107">MKNKLFTLILASVSFMGLFSYVHAAPSITVTSPNGGEALTVGNTYRITWTSANVDSSVHIGYSFGPGSLNWITTNAPNTGYYDWNVNIGNTANTQVKIDVSGYQAGVGSASDQSDNFFTVNQPASVKLISPNGGEKLTRGNSYTISWTSVGDVGAIDIFLMKGNLVLGDIGFVGAYPATPTSFNWKIADSYVEGGDYKIRVSNQKGTVLDESDMPFNIVASTASGVLTLAPGTQPQATLATQGAINVPLTRVKFTASGDDVVVNAVGAQKIGLWSIAAVDSIALLDENGNRIGSAKSIGTIYSPFTVKAGQAREMTIAVDMNCDLAPYTGQVIYLSVIGSSGPITGTGQTINASLPPAAHCSNATTQTPTTTPVSVVCTQDAYQCPNGSYVSRVAPSCAFASCPVTAISAPTPVYSPASSSNSTIQLLLQQIQALQNQINSLKSNTGPQLPTISNANEGETMPVSACLVISYNLTYRSRDINTNGDVSALQDFLQAKGHLNSEPTGFFGLLTLGAVKKFQSANGIESTGFVGPLTRAKIKNLTCNQ</sequence>
<feature type="domain" description="Peptidoglycan binding-like" evidence="3">
    <location>
        <begin position="484"/>
        <end position="538"/>
    </location>
</feature>
<dbReference type="AlphaFoldDB" id="A0A1F5WRN1"/>
<dbReference type="Gene3D" id="1.10.101.10">
    <property type="entry name" value="PGBD-like superfamily/PGBD"/>
    <property type="match status" value="1"/>
</dbReference>
<gene>
    <name evidence="4" type="ORF">A2W54_00430</name>
</gene>
<evidence type="ECO:0000313" key="4">
    <source>
        <dbReference type="EMBL" id="OGF78280.1"/>
    </source>
</evidence>
<dbReference type="InterPro" id="IPR036365">
    <property type="entry name" value="PGBD-like_sf"/>
</dbReference>
<accession>A0A1F5WRN1</accession>
<evidence type="ECO:0000256" key="2">
    <source>
        <dbReference type="SAM" id="SignalP"/>
    </source>
</evidence>
<feature type="chain" id="PRO_5009522221" description="Peptidoglycan binding-like domain-containing protein" evidence="2">
    <location>
        <begin position="25"/>
        <end position="546"/>
    </location>
</feature>
<keyword evidence="2" id="KW-0732">Signal</keyword>
<feature type="coiled-coil region" evidence="1">
    <location>
        <begin position="418"/>
        <end position="445"/>
    </location>
</feature>
<proteinExistence type="predicted"/>
<dbReference type="Pfam" id="PF01471">
    <property type="entry name" value="PG_binding_1"/>
    <property type="match status" value="1"/>
</dbReference>
<dbReference type="InterPro" id="IPR036366">
    <property type="entry name" value="PGBDSf"/>
</dbReference>
<dbReference type="SUPFAM" id="SSF47090">
    <property type="entry name" value="PGBD-like"/>
    <property type="match status" value="1"/>
</dbReference>
<evidence type="ECO:0000313" key="5">
    <source>
        <dbReference type="Proteomes" id="UP000178425"/>
    </source>
</evidence>
<name>A0A1F5WRN1_9BACT</name>
<reference evidence="4 5" key="1">
    <citation type="journal article" date="2016" name="Nat. Commun.">
        <title>Thousands of microbial genomes shed light on interconnected biogeochemical processes in an aquifer system.</title>
        <authorList>
            <person name="Anantharaman K."/>
            <person name="Brown C.T."/>
            <person name="Hug L.A."/>
            <person name="Sharon I."/>
            <person name="Castelle C.J."/>
            <person name="Probst A.J."/>
            <person name="Thomas B.C."/>
            <person name="Singh A."/>
            <person name="Wilkins M.J."/>
            <person name="Karaoz U."/>
            <person name="Brodie E.L."/>
            <person name="Williams K.H."/>
            <person name="Hubbard S.S."/>
            <person name="Banfield J.F."/>
        </authorList>
    </citation>
    <scope>NUCLEOTIDE SEQUENCE [LARGE SCALE GENOMIC DNA]</scope>
</reference>
<evidence type="ECO:0000256" key="1">
    <source>
        <dbReference type="SAM" id="Coils"/>
    </source>
</evidence>
<protein>
    <recommendedName>
        <fullName evidence="3">Peptidoglycan binding-like domain-containing protein</fullName>
    </recommendedName>
</protein>
<dbReference type="Proteomes" id="UP000178425">
    <property type="component" value="Unassembled WGS sequence"/>
</dbReference>
<evidence type="ECO:0000259" key="3">
    <source>
        <dbReference type="Pfam" id="PF01471"/>
    </source>
</evidence>
<dbReference type="InterPro" id="IPR002477">
    <property type="entry name" value="Peptidoglycan-bd-like"/>
</dbReference>
<keyword evidence="1" id="KW-0175">Coiled coil</keyword>
<comment type="caution">
    <text evidence="4">The sequence shown here is derived from an EMBL/GenBank/DDBJ whole genome shotgun (WGS) entry which is preliminary data.</text>
</comment>
<feature type="signal peptide" evidence="2">
    <location>
        <begin position="1"/>
        <end position="24"/>
    </location>
</feature>
<dbReference type="EMBL" id="MFHI01000031">
    <property type="protein sequence ID" value="OGF78280.1"/>
    <property type="molecule type" value="Genomic_DNA"/>
</dbReference>